<dbReference type="InterPro" id="IPR008979">
    <property type="entry name" value="Galactose-bd-like_sf"/>
</dbReference>
<feature type="region of interest" description="Disordered" evidence="1">
    <location>
        <begin position="15"/>
        <end position="34"/>
    </location>
</feature>
<dbReference type="NCBIfam" id="NF047619">
    <property type="entry name" value="NADase_discoid"/>
    <property type="match status" value="1"/>
</dbReference>
<protein>
    <recommendedName>
        <fullName evidence="4">Discoidin domain-containing protein</fullName>
    </recommendedName>
</protein>
<feature type="non-terminal residue" evidence="2">
    <location>
        <position position="1"/>
    </location>
</feature>
<dbReference type="EMBL" id="LGUT01003039">
    <property type="protein sequence ID" value="KOG86090.1"/>
    <property type="molecule type" value="Genomic_DNA"/>
</dbReference>
<organism evidence="2 3">
    <name type="scientific">Streptomyces varsoviensis</name>
    <dbReference type="NCBI Taxonomy" id="67373"/>
    <lineage>
        <taxon>Bacteria</taxon>
        <taxon>Bacillati</taxon>
        <taxon>Actinomycetota</taxon>
        <taxon>Actinomycetes</taxon>
        <taxon>Kitasatosporales</taxon>
        <taxon>Streptomycetaceae</taxon>
        <taxon>Streptomyces</taxon>
    </lineage>
</organism>
<name>A0ABR5IY75_9ACTN</name>
<reference evidence="2 3" key="1">
    <citation type="submission" date="2015-07" db="EMBL/GenBank/DDBJ databases">
        <authorList>
            <person name="Ju K.-S."/>
            <person name="Doroghazi J.R."/>
            <person name="Metcalf W.W."/>
        </authorList>
    </citation>
    <scope>NUCLEOTIDE SEQUENCE [LARGE SCALE GENOMIC DNA]</scope>
    <source>
        <strain evidence="2 3">NRRL B-3589</strain>
    </source>
</reference>
<proteinExistence type="predicted"/>
<dbReference type="SUPFAM" id="SSF49785">
    <property type="entry name" value="Galactose-binding domain-like"/>
    <property type="match status" value="1"/>
</dbReference>
<evidence type="ECO:0000313" key="2">
    <source>
        <dbReference type="EMBL" id="KOG86090.1"/>
    </source>
</evidence>
<evidence type="ECO:0000256" key="1">
    <source>
        <dbReference type="SAM" id="MobiDB-lite"/>
    </source>
</evidence>
<accession>A0ABR5IY75</accession>
<evidence type="ECO:0008006" key="4">
    <source>
        <dbReference type="Google" id="ProtNLM"/>
    </source>
</evidence>
<sequence>PPAARAVQDHFAKRVPVHPASWSDKHHAPKHEPDLVGDGYSNTWWGTGYAGDSAGQWIEAKFQQPTDLLAMLVTPGTSARTAQSADEARPMDFDLIVTDSAGKAHTSHHTLNDGGVQKIDVRVRDAVTARFVIRSAYGTAKDKQVAIAELEFFRRSSSSN</sequence>
<gene>
    <name evidence="2" type="ORF">ADK38_33000</name>
</gene>
<keyword evidence="3" id="KW-1185">Reference proteome</keyword>
<dbReference type="Proteomes" id="UP000037020">
    <property type="component" value="Unassembled WGS sequence"/>
</dbReference>
<evidence type="ECO:0000313" key="3">
    <source>
        <dbReference type="Proteomes" id="UP000037020"/>
    </source>
</evidence>
<dbReference type="Gene3D" id="2.60.120.260">
    <property type="entry name" value="Galactose-binding domain-like"/>
    <property type="match status" value="1"/>
</dbReference>
<feature type="compositionally biased region" description="Basic and acidic residues" evidence="1">
    <location>
        <begin position="23"/>
        <end position="34"/>
    </location>
</feature>
<dbReference type="InterPro" id="IPR057561">
    <property type="entry name" value="NADase_transloc"/>
</dbReference>
<comment type="caution">
    <text evidence="2">The sequence shown here is derived from an EMBL/GenBank/DDBJ whole genome shotgun (WGS) entry which is preliminary data.</text>
</comment>